<dbReference type="InterPro" id="IPR041492">
    <property type="entry name" value="HAD_2"/>
</dbReference>
<comment type="similarity">
    <text evidence="3">Belongs to the HAD-like hydrolase superfamily. CbbY/CbbZ/Gph/YieH family.</text>
</comment>
<evidence type="ECO:0000256" key="2">
    <source>
        <dbReference type="ARBA" id="ARBA00004818"/>
    </source>
</evidence>
<evidence type="ECO:0000259" key="5">
    <source>
        <dbReference type="PROSITE" id="PS50969"/>
    </source>
</evidence>
<dbReference type="PROSITE" id="PS50969">
    <property type="entry name" value="FCP1"/>
    <property type="match status" value="1"/>
</dbReference>
<dbReference type="SUPFAM" id="SSF56784">
    <property type="entry name" value="HAD-like"/>
    <property type="match status" value="1"/>
</dbReference>
<protein>
    <recommendedName>
        <fullName evidence="4">phosphoglycolate phosphatase</fullName>
        <ecNumber evidence="4">3.1.3.18</ecNumber>
    </recommendedName>
</protein>
<keyword evidence="7" id="KW-1185">Reference proteome</keyword>
<feature type="domain" description="FCP1 homology" evidence="5">
    <location>
        <begin position="1"/>
        <end position="168"/>
    </location>
</feature>
<dbReference type="InterPro" id="IPR004274">
    <property type="entry name" value="FCP1_dom"/>
</dbReference>
<evidence type="ECO:0000256" key="4">
    <source>
        <dbReference type="ARBA" id="ARBA00013078"/>
    </source>
</evidence>
<proteinExistence type="inferred from homology"/>
<reference evidence="6 7" key="1">
    <citation type="submission" date="2016-10" db="EMBL/GenBank/DDBJ databases">
        <authorList>
            <person name="Varghese N."/>
            <person name="Submissions S."/>
        </authorList>
    </citation>
    <scope>NUCLEOTIDE SEQUENCE [LARGE SCALE GENOMIC DNA]</scope>
    <source>
        <strain evidence="7">DSM 19823 / KCTC 23066 / CCTCC M 208030 / D25</strain>
    </source>
</reference>
<organism evidence="6 7">
    <name type="scientific">Myroides profundi</name>
    <dbReference type="NCBI Taxonomy" id="480520"/>
    <lineage>
        <taxon>Bacteria</taxon>
        <taxon>Pseudomonadati</taxon>
        <taxon>Bacteroidota</taxon>
        <taxon>Flavobacteriia</taxon>
        <taxon>Flavobacteriales</taxon>
        <taxon>Flavobacteriaceae</taxon>
        <taxon>Myroides</taxon>
    </lineage>
</organism>
<dbReference type="SFLD" id="SFLDG01129">
    <property type="entry name" value="C1.5:_HAD__Beta-PGM__Phosphata"/>
    <property type="match status" value="1"/>
</dbReference>
<dbReference type="Gene3D" id="3.40.50.1000">
    <property type="entry name" value="HAD superfamily/HAD-like"/>
    <property type="match status" value="1"/>
</dbReference>
<dbReference type="EMBL" id="FOFY01000007">
    <property type="protein sequence ID" value="SEQ93745.1"/>
    <property type="molecule type" value="Genomic_DNA"/>
</dbReference>
<dbReference type="InterPro" id="IPR023214">
    <property type="entry name" value="HAD_sf"/>
</dbReference>
<dbReference type="PANTHER" id="PTHR43434:SF1">
    <property type="entry name" value="PHOSPHOGLYCOLATE PHOSPHATASE"/>
    <property type="match status" value="1"/>
</dbReference>
<dbReference type="Pfam" id="PF13419">
    <property type="entry name" value="HAD_2"/>
    <property type="match status" value="1"/>
</dbReference>
<evidence type="ECO:0000313" key="6">
    <source>
        <dbReference type="EMBL" id="SEQ93745.1"/>
    </source>
</evidence>
<dbReference type="SFLD" id="SFLDS00003">
    <property type="entry name" value="Haloacid_Dehalogenase"/>
    <property type="match status" value="1"/>
</dbReference>
<dbReference type="GO" id="GO:0006281">
    <property type="term" value="P:DNA repair"/>
    <property type="evidence" value="ECO:0007669"/>
    <property type="project" value="TreeGrafter"/>
</dbReference>
<evidence type="ECO:0000313" key="7">
    <source>
        <dbReference type="Proteomes" id="UP000183496"/>
    </source>
</evidence>
<dbReference type="KEGG" id="mpw:MPR_1345"/>
<sequence>MDKELVIFDLDQTLVDTSMLEALRRQRQWNTVYRDIDKTRVYESIKESVDFLLNQNIKVAVFTSSPKSYAQKVLNHHNLNYDLLLGYHDVRHRKPSPEGFIKILDHFKVESQKAISFGDQHTDIVGSEKAGIKTVGCLWGNLNNNLLIESKPSIILESSQEIFDCIML</sequence>
<dbReference type="EC" id="3.1.3.18" evidence="4"/>
<dbReference type="InterPro" id="IPR036412">
    <property type="entry name" value="HAD-like_sf"/>
</dbReference>
<dbReference type="NCBIfam" id="TIGR01549">
    <property type="entry name" value="HAD-SF-IA-v1"/>
    <property type="match status" value="1"/>
</dbReference>
<evidence type="ECO:0000256" key="3">
    <source>
        <dbReference type="ARBA" id="ARBA00006171"/>
    </source>
</evidence>
<dbReference type="Proteomes" id="UP000183496">
    <property type="component" value="Unassembled WGS sequence"/>
</dbReference>
<dbReference type="GO" id="GO:0005829">
    <property type="term" value="C:cytosol"/>
    <property type="evidence" value="ECO:0007669"/>
    <property type="project" value="TreeGrafter"/>
</dbReference>
<name>A0AAJ5BE54_MYRPR</name>
<comment type="catalytic activity">
    <reaction evidence="1">
        <text>2-phosphoglycolate + H2O = glycolate + phosphate</text>
        <dbReference type="Rhea" id="RHEA:14369"/>
        <dbReference type="ChEBI" id="CHEBI:15377"/>
        <dbReference type="ChEBI" id="CHEBI:29805"/>
        <dbReference type="ChEBI" id="CHEBI:43474"/>
        <dbReference type="ChEBI" id="CHEBI:58033"/>
        <dbReference type="EC" id="3.1.3.18"/>
    </reaction>
</comment>
<evidence type="ECO:0000256" key="1">
    <source>
        <dbReference type="ARBA" id="ARBA00000830"/>
    </source>
</evidence>
<gene>
    <name evidence="6" type="ORF">SAMN04488089_107163</name>
</gene>
<comment type="caution">
    <text evidence="6">The sequence shown here is derived from an EMBL/GenBank/DDBJ whole genome shotgun (WGS) entry which is preliminary data.</text>
</comment>
<comment type="pathway">
    <text evidence="2">Organic acid metabolism; glycolate biosynthesis; glycolate from 2-phosphoglycolate: step 1/1.</text>
</comment>
<dbReference type="PANTHER" id="PTHR43434">
    <property type="entry name" value="PHOSPHOGLYCOLATE PHOSPHATASE"/>
    <property type="match status" value="1"/>
</dbReference>
<accession>A0AAJ5BE54</accession>
<dbReference type="InterPro" id="IPR006439">
    <property type="entry name" value="HAD-SF_hydro_IA"/>
</dbReference>
<dbReference type="InterPro" id="IPR050155">
    <property type="entry name" value="HAD-like_hydrolase_sf"/>
</dbReference>
<dbReference type="GO" id="GO:0008967">
    <property type="term" value="F:phosphoglycolate phosphatase activity"/>
    <property type="evidence" value="ECO:0007669"/>
    <property type="project" value="UniProtKB-EC"/>
</dbReference>
<dbReference type="AlphaFoldDB" id="A0AAJ5BE54"/>
<dbReference type="RefSeq" id="WP_041890556.1">
    <property type="nucleotide sequence ID" value="NZ_CP010817.1"/>
</dbReference>